<dbReference type="EMBL" id="BKCJ010058135">
    <property type="protein sequence ID" value="GEW43266.1"/>
    <property type="molecule type" value="Genomic_DNA"/>
</dbReference>
<protein>
    <recommendedName>
        <fullName evidence="2">Xylulose kinase-1</fullName>
    </recommendedName>
</protein>
<dbReference type="AlphaFoldDB" id="A0A699GUM4"/>
<gene>
    <name evidence="1" type="ORF">Tci_215242</name>
</gene>
<sequence>MVAYLKKPTGSEGFQEIVDFLNGSHIRYALTKNLTIYVSLIEKFWQTATVSTIDNGEQEITATVDDKEFTVTEASVRSHLQLADADGIIVLQNSEIFDQLSLMGELVQVVPRCQESIGGSIAQIRSERVPTPSYYSPLLGVHTPRSDEERFKQHELTGNVQQPSNDPPFSRGHILGSGEDSIELIKKLMETCAKLSERVLALEESKTAQDLVIIRLKLRVKKLEKKKKKARTPQPLKRRLFKGRFDDETDFDAGFYKVQVTPTQTYIRRRRAVSTGSDGISTTSRLFSTAKESVCTAVKDKGKGKMEEYDDEQSKRTKLQQEQDRLGYEAAVRLQEELDEEERQRMDRVHKIVNTFVPMETEVRGRASELAVGSSKRAAEAELNYEGSKRVGNHTKAYQFFDDMLKAFERDNLVMLWSLVKERFSSTEHTDDKERTLWVELKRLFEPDTDDKLWKLQREEFILPSLVGTARVEVSTAGVELVLPV</sequence>
<comment type="caution">
    <text evidence="1">The sequence shown here is derived from an EMBL/GenBank/DDBJ whole genome shotgun (WGS) entry which is preliminary data.</text>
</comment>
<name>A0A699GUM4_TANCI</name>
<organism evidence="1">
    <name type="scientific">Tanacetum cinerariifolium</name>
    <name type="common">Dalmatian daisy</name>
    <name type="synonym">Chrysanthemum cinerariifolium</name>
    <dbReference type="NCBI Taxonomy" id="118510"/>
    <lineage>
        <taxon>Eukaryota</taxon>
        <taxon>Viridiplantae</taxon>
        <taxon>Streptophyta</taxon>
        <taxon>Embryophyta</taxon>
        <taxon>Tracheophyta</taxon>
        <taxon>Spermatophyta</taxon>
        <taxon>Magnoliopsida</taxon>
        <taxon>eudicotyledons</taxon>
        <taxon>Gunneridae</taxon>
        <taxon>Pentapetalae</taxon>
        <taxon>asterids</taxon>
        <taxon>campanulids</taxon>
        <taxon>Asterales</taxon>
        <taxon>Asteraceae</taxon>
        <taxon>Asteroideae</taxon>
        <taxon>Anthemideae</taxon>
        <taxon>Anthemidinae</taxon>
        <taxon>Tanacetum</taxon>
    </lineage>
</organism>
<proteinExistence type="predicted"/>
<evidence type="ECO:0000313" key="1">
    <source>
        <dbReference type="EMBL" id="GEW43266.1"/>
    </source>
</evidence>
<accession>A0A699GUM4</accession>
<reference evidence="1" key="1">
    <citation type="journal article" date="2019" name="Sci. Rep.">
        <title>Draft genome of Tanacetum cinerariifolium, the natural source of mosquito coil.</title>
        <authorList>
            <person name="Yamashiro T."/>
            <person name="Shiraishi A."/>
            <person name="Satake H."/>
            <person name="Nakayama K."/>
        </authorList>
    </citation>
    <scope>NUCLEOTIDE SEQUENCE</scope>
</reference>
<evidence type="ECO:0008006" key="2">
    <source>
        <dbReference type="Google" id="ProtNLM"/>
    </source>
</evidence>